<reference evidence="11 18" key="2">
    <citation type="journal article" date="2019" name="Nat. Med.">
        <title>A library of human gut bacterial isolates paired with longitudinal multiomics data enables mechanistic microbiome research.</title>
        <authorList>
            <person name="Poyet M."/>
            <person name="Groussin M."/>
            <person name="Gibbons S.M."/>
            <person name="Avila-Pacheco J."/>
            <person name="Jiang X."/>
            <person name="Kearney S.M."/>
            <person name="Perrotta A.R."/>
            <person name="Berdy B."/>
            <person name="Zhao S."/>
            <person name="Lieberman T.D."/>
            <person name="Swanson P.K."/>
            <person name="Smith M."/>
            <person name="Roesemann S."/>
            <person name="Alexander J.E."/>
            <person name="Rich S.A."/>
            <person name="Livny J."/>
            <person name="Vlamakis H."/>
            <person name="Clish C."/>
            <person name="Bullock K."/>
            <person name="Deik A."/>
            <person name="Scott J."/>
            <person name="Pierce K.A."/>
            <person name="Xavier R.J."/>
            <person name="Alm E.J."/>
        </authorList>
    </citation>
    <scope>NUCLEOTIDE SEQUENCE [LARGE SCALE GENOMIC DNA]</scope>
    <source>
        <strain evidence="11 18">BIOML-A25</strain>
    </source>
</reference>
<evidence type="ECO:0000313" key="16">
    <source>
        <dbReference type="Proteomes" id="UP000283732"/>
    </source>
</evidence>
<dbReference type="GO" id="GO:0016829">
    <property type="term" value="F:lyase activity"/>
    <property type="evidence" value="ECO:0007669"/>
    <property type="project" value="UniProtKB-KW"/>
</dbReference>
<dbReference type="SFLD" id="SFLDS00029">
    <property type="entry name" value="Radical_SAM"/>
    <property type="match status" value="1"/>
</dbReference>
<dbReference type="InterPro" id="IPR007197">
    <property type="entry name" value="rSAM"/>
</dbReference>
<name>A0A3R6EBS3_9BACT</name>
<dbReference type="NCBIfam" id="TIGR02493">
    <property type="entry name" value="PFLA"/>
    <property type="match status" value="1"/>
</dbReference>
<keyword evidence="3 9" id="KW-0004">4Fe-4S</keyword>
<keyword evidence="7 9" id="KW-0408">Iron</keyword>
<dbReference type="SUPFAM" id="SSF102114">
    <property type="entry name" value="Radical SAM enzymes"/>
    <property type="match status" value="1"/>
</dbReference>
<dbReference type="Proteomes" id="UP000261088">
    <property type="component" value="Unassembled WGS sequence"/>
</dbReference>
<dbReference type="Gene3D" id="3.20.20.70">
    <property type="entry name" value="Aldolase class I"/>
    <property type="match status" value="1"/>
</dbReference>
<dbReference type="GO" id="GO:0043365">
    <property type="term" value="F:[formate-C-acetyltransferase]-activating enzyme activity"/>
    <property type="evidence" value="ECO:0007669"/>
    <property type="project" value="UniProtKB-UniRule"/>
</dbReference>
<comment type="function">
    <text evidence="9">Activation of pyruvate formate-lyase under anaerobic conditions by generation of an organic free radical, using S-adenosylmethionine and reduced flavodoxin as cosubstrates to produce 5'-deoxy-adenosine.</text>
</comment>
<evidence type="ECO:0000256" key="7">
    <source>
        <dbReference type="ARBA" id="ARBA00023004"/>
    </source>
</evidence>
<comment type="subcellular location">
    <subcellularLocation>
        <location evidence="9">Cytoplasm</location>
    </subcellularLocation>
</comment>
<dbReference type="CDD" id="cd01335">
    <property type="entry name" value="Radical_SAM"/>
    <property type="match status" value="1"/>
</dbReference>
<dbReference type="PROSITE" id="PS01087">
    <property type="entry name" value="RADICAL_ACTIVATING"/>
    <property type="match status" value="1"/>
</dbReference>
<organism evidence="14 16">
    <name type="scientific">Parabacteroides merdae</name>
    <dbReference type="NCBI Taxonomy" id="46503"/>
    <lineage>
        <taxon>Bacteria</taxon>
        <taxon>Pseudomonadati</taxon>
        <taxon>Bacteroidota</taxon>
        <taxon>Bacteroidia</taxon>
        <taxon>Bacteroidales</taxon>
        <taxon>Tannerellaceae</taxon>
        <taxon>Parabacteroides</taxon>
    </lineage>
</organism>
<dbReference type="Pfam" id="PF04055">
    <property type="entry name" value="Radical_SAM"/>
    <property type="match status" value="1"/>
</dbReference>
<keyword evidence="5 9" id="KW-0479">Metal-binding</keyword>
<comment type="similarity">
    <text evidence="2 9">Belongs to the organic radical-activating enzymes family.</text>
</comment>
<keyword evidence="8 9" id="KW-0411">Iron-sulfur</keyword>
<evidence type="ECO:0000313" key="15">
    <source>
        <dbReference type="Proteomes" id="UP000261088"/>
    </source>
</evidence>
<dbReference type="PANTHER" id="PTHR30352:SF5">
    <property type="entry name" value="PYRUVATE FORMATE-LYASE 1-ACTIVATING ENZYME"/>
    <property type="match status" value="1"/>
</dbReference>
<dbReference type="GO" id="GO:0046872">
    <property type="term" value="F:metal ion binding"/>
    <property type="evidence" value="ECO:0007669"/>
    <property type="project" value="UniProtKB-UniRule"/>
</dbReference>
<keyword evidence="6 9" id="KW-0560">Oxidoreductase</keyword>
<keyword evidence="9" id="KW-0963">Cytoplasm</keyword>
<gene>
    <name evidence="14" type="primary">pflA</name>
    <name evidence="14" type="ORF">DW191_01740</name>
    <name evidence="13" type="ORF">DW986_17950</name>
    <name evidence="12" type="ORF">DXB61_13085</name>
    <name evidence="11" type="ORF">GMD66_03585</name>
</gene>
<evidence type="ECO:0000256" key="5">
    <source>
        <dbReference type="ARBA" id="ARBA00022723"/>
    </source>
</evidence>
<evidence type="ECO:0000313" key="11">
    <source>
        <dbReference type="EMBL" id="MTU28318.1"/>
    </source>
</evidence>
<keyword evidence="14" id="KW-0456">Lyase</keyword>
<reference evidence="15 16" key="1">
    <citation type="submission" date="2018-08" db="EMBL/GenBank/DDBJ databases">
        <title>A genome reference for cultivated species of the human gut microbiota.</title>
        <authorList>
            <person name="Zou Y."/>
            <person name="Xue W."/>
            <person name="Luo G."/>
        </authorList>
    </citation>
    <scope>NUCLEOTIDE SEQUENCE [LARGE SCALE GENOMIC DNA]</scope>
    <source>
        <strain evidence="14 16">AM16-50</strain>
        <strain evidence="13 17">AM50-15</strain>
        <strain evidence="12 15">OM05-11AA</strain>
    </source>
</reference>
<dbReference type="InterPro" id="IPR034457">
    <property type="entry name" value="Organic_radical-activating"/>
</dbReference>
<evidence type="ECO:0000256" key="2">
    <source>
        <dbReference type="ARBA" id="ARBA00009777"/>
    </source>
</evidence>
<evidence type="ECO:0000313" key="17">
    <source>
        <dbReference type="Proteomes" id="UP000285173"/>
    </source>
</evidence>
<dbReference type="InterPro" id="IPR058240">
    <property type="entry name" value="rSAM_sf"/>
</dbReference>
<sequence>MLGRIHSLESFGTVDGPGIRFVVFMQGCPLRCLYCHNPDTWEVKSGTPYRMEPEALLAEVLRYKNFIAKGGVTVTGGEPLLQPEFLKEFFRLCRENGIHTALDTSGYICSGKALEVLEQVDLVLLDIKTIDAGLHPRLTAVKLDNTLRFLDELEKRGIPVWIRHVIVPGLTDDDEALSKLAEYISSYNVVQKAELLPYHTMGAYKYEAQGLDYKLKGVEPLSAERLANAKAIFMKHGVTV</sequence>
<dbReference type="EMBL" id="QSEF01000035">
    <property type="protein sequence ID" value="RGZ43634.1"/>
    <property type="molecule type" value="Genomic_DNA"/>
</dbReference>
<evidence type="ECO:0000256" key="4">
    <source>
        <dbReference type="ARBA" id="ARBA00022691"/>
    </source>
</evidence>
<keyword evidence="14" id="KW-0670">Pyruvate</keyword>
<dbReference type="EMBL" id="QSUP01000017">
    <property type="protein sequence ID" value="RGN50158.1"/>
    <property type="molecule type" value="Genomic_DNA"/>
</dbReference>
<dbReference type="EC" id="1.97.1.4" evidence="9"/>
<proteinExistence type="inferred from homology"/>
<dbReference type="GO" id="GO:0051539">
    <property type="term" value="F:4 iron, 4 sulfur cluster binding"/>
    <property type="evidence" value="ECO:0007669"/>
    <property type="project" value="UniProtKB-UniRule"/>
</dbReference>
<evidence type="ECO:0000256" key="6">
    <source>
        <dbReference type="ARBA" id="ARBA00023002"/>
    </source>
</evidence>
<dbReference type="Proteomes" id="UP000285173">
    <property type="component" value="Unassembled WGS sequence"/>
</dbReference>
<dbReference type="RefSeq" id="WP_005644451.1">
    <property type="nucleotide sequence ID" value="NZ_DAWDXW010000003.1"/>
</dbReference>
<keyword evidence="4 9" id="KW-0949">S-adenosyl-L-methionine</keyword>
<evidence type="ECO:0000313" key="12">
    <source>
        <dbReference type="EMBL" id="RGN50158.1"/>
    </source>
</evidence>
<dbReference type="GO" id="GO:0005737">
    <property type="term" value="C:cytoplasm"/>
    <property type="evidence" value="ECO:0007669"/>
    <property type="project" value="UniProtKB-SubCell"/>
</dbReference>
<evidence type="ECO:0000313" key="13">
    <source>
        <dbReference type="EMBL" id="RGZ43634.1"/>
    </source>
</evidence>
<comment type="function">
    <text evidence="1">Activation of pyruvate formate-lyase 1 under anaerobic conditions by generation of an organic free radical, using S-adenosylmethionine and reduced flavodoxin as cosubstrates to produce 5'-deoxy-adenosine.</text>
</comment>
<evidence type="ECO:0000256" key="1">
    <source>
        <dbReference type="ARBA" id="ARBA00002918"/>
    </source>
</evidence>
<evidence type="ECO:0000313" key="14">
    <source>
        <dbReference type="EMBL" id="RHH79879.1"/>
    </source>
</evidence>
<evidence type="ECO:0000256" key="9">
    <source>
        <dbReference type="RuleBase" id="RU362053"/>
    </source>
</evidence>
<dbReference type="EMBL" id="WNCR01000001">
    <property type="protein sequence ID" value="MTU28318.1"/>
    <property type="molecule type" value="Genomic_DNA"/>
</dbReference>
<dbReference type="SFLD" id="SFLDG01066">
    <property type="entry name" value="organic_radical-activating_enz"/>
    <property type="match status" value="1"/>
</dbReference>
<comment type="catalytic activity">
    <reaction evidence="9">
        <text>glycyl-[formate C-acetyltransferase] + reduced [flavodoxin] + S-adenosyl-L-methionine = glycin-2-yl radical-[formate C-acetyltransferase] + semiquinone [flavodoxin] + 5'-deoxyadenosine + L-methionine + H(+)</text>
        <dbReference type="Rhea" id="RHEA:19225"/>
        <dbReference type="Rhea" id="RHEA-COMP:10622"/>
        <dbReference type="Rhea" id="RHEA-COMP:12190"/>
        <dbReference type="Rhea" id="RHEA-COMP:12191"/>
        <dbReference type="Rhea" id="RHEA-COMP:14480"/>
        <dbReference type="ChEBI" id="CHEBI:15378"/>
        <dbReference type="ChEBI" id="CHEBI:17319"/>
        <dbReference type="ChEBI" id="CHEBI:29947"/>
        <dbReference type="ChEBI" id="CHEBI:32722"/>
        <dbReference type="ChEBI" id="CHEBI:57618"/>
        <dbReference type="ChEBI" id="CHEBI:57844"/>
        <dbReference type="ChEBI" id="CHEBI:59789"/>
        <dbReference type="ChEBI" id="CHEBI:140311"/>
        <dbReference type="EC" id="1.97.1.4"/>
    </reaction>
</comment>
<dbReference type="InterPro" id="IPR001989">
    <property type="entry name" value="Radical_activat_CS"/>
</dbReference>
<comment type="caution">
    <text evidence="14">The sequence shown here is derived from an EMBL/GenBank/DDBJ whole genome shotgun (WGS) entry which is preliminary data.</text>
</comment>
<accession>A0A3R6EBS3</accession>
<protein>
    <recommendedName>
        <fullName evidence="9">Pyruvate formate-lyase-activating enzyme</fullName>
        <ecNumber evidence="9">1.97.1.4</ecNumber>
    </recommendedName>
</protein>
<dbReference type="PROSITE" id="PS51918">
    <property type="entry name" value="RADICAL_SAM"/>
    <property type="match status" value="1"/>
</dbReference>
<evidence type="ECO:0000256" key="8">
    <source>
        <dbReference type="ARBA" id="ARBA00023014"/>
    </source>
</evidence>
<dbReference type="InterPro" id="IPR013785">
    <property type="entry name" value="Aldolase_TIM"/>
</dbReference>
<dbReference type="Proteomes" id="UP000283732">
    <property type="component" value="Unassembled WGS sequence"/>
</dbReference>
<feature type="domain" description="Radical SAM core" evidence="10">
    <location>
        <begin position="14"/>
        <end position="236"/>
    </location>
</feature>
<dbReference type="AlphaFoldDB" id="A0A3R6EBS3"/>
<dbReference type="InterPro" id="IPR012838">
    <property type="entry name" value="PFL1_activating"/>
</dbReference>
<dbReference type="EMBL" id="QRKC01000001">
    <property type="protein sequence ID" value="RHH79879.1"/>
    <property type="molecule type" value="Genomic_DNA"/>
</dbReference>
<evidence type="ECO:0000256" key="3">
    <source>
        <dbReference type="ARBA" id="ARBA00022485"/>
    </source>
</evidence>
<comment type="cofactor">
    <cofactor evidence="9">
        <name>[4Fe-4S] cluster</name>
        <dbReference type="ChEBI" id="CHEBI:49883"/>
    </cofactor>
    <text evidence="9">Binds 1 [4Fe-4S] cluster. The cluster is coordinated with 3 cysteines and an exchangeable S-adenosyl-L-methionine.</text>
</comment>
<dbReference type="PANTHER" id="PTHR30352">
    <property type="entry name" value="PYRUVATE FORMATE-LYASE-ACTIVATING ENZYME"/>
    <property type="match status" value="1"/>
</dbReference>
<dbReference type="SFLD" id="SFLDG01067">
    <property type="entry name" value="SPASM/twitch_domain_containing"/>
    <property type="match status" value="1"/>
</dbReference>
<evidence type="ECO:0000259" key="10">
    <source>
        <dbReference type="PROSITE" id="PS51918"/>
    </source>
</evidence>
<evidence type="ECO:0000313" key="18">
    <source>
        <dbReference type="Proteomes" id="UP000437446"/>
    </source>
</evidence>
<dbReference type="Proteomes" id="UP000437446">
    <property type="component" value="Unassembled WGS sequence"/>
</dbReference>